<sequence length="27" mass="2914">MSMVGDAIKLKSVSVVIGEFEDVTVME</sequence>
<protein>
    <submittedName>
        <fullName evidence="1">Uncharacterized protein</fullName>
    </submittedName>
</protein>
<evidence type="ECO:0000313" key="2">
    <source>
        <dbReference type="Proteomes" id="UP001151699"/>
    </source>
</evidence>
<accession>A0A9Q0RWZ3</accession>
<name>A0A9Q0RWZ3_9DIPT</name>
<gene>
    <name evidence="1" type="ORF">Bhyg_13953</name>
</gene>
<reference evidence="1" key="1">
    <citation type="submission" date="2022-07" db="EMBL/GenBank/DDBJ databases">
        <authorList>
            <person name="Trinca V."/>
            <person name="Uliana J.V.C."/>
            <person name="Torres T.T."/>
            <person name="Ward R.J."/>
            <person name="Monesi N."/>
        </authorList>
    </citation>
    <scope>NUCLEOTIDE SEQUENCE</scope>
    <source>
        <strain evidence="1">HSMRA1968</strain>
        <tissue evidence="1">Whole embryos</tissue>
    </source>
</reference>
<dbReference type="Proteomes" id="UP001151699">
    <property type="component" value="Chromosome C"/>
</dbReference>
<dbReference type="EMBL" id="WJQU01000004">
    <property type="protein sequence ID" value="KAJ6635368.1"/>
    <property type="molecule type" value="Genomic_DNA"/>
</dbReference>
<organism evidence="1 2">
    <name type="scientific">Pseudolycoriella hygida</name>
    <dbReference type="NCBI Taxonomy" id="35572"/>
    <lineage>
        <taxon>Eukaryota</taxon>
        <taxon>Metazoa</taxon>
        <taxon>Ecdysozoa</taxon>
        <taxon>Arthropoda</taxon>
        <taxon>Hexapoda</taxon>
        <taxon>Insecta</taxon>
        <taxon>Pterygota</taxon>
        <taxon>Neoptera</taxon>
        <taxon>Endopterygota</taxon>
        <taxon>Diptera</taxon>
        <taxon>Nematocera</taxon>
        <taxon>Sciaroidea</taxon>
        <taxon>Sciaridae</taxon>
        <taxon>Pseudolycoriella</taxon>
    </lineage>
</organism>
<dbReference type="AlphaFoldDB" id="A0A9Q0RWZ3"/>
<proteinExistence type="predicted"/>
<keyword evidence="2" id="KW-1185">Reference proteome</keyword>
<evidence type="ECO:0000313" key="1">
    <source>
        <dbReference type="EMBL" id="KAJ6635368.1"/>
    </source>
</evidence>
<comment type="caution">
    <text evidence="1">The sequence shown here is derived from an EMBL/GenBank/DDBJ whole genome shotgun (WGS) entry which is preliminary data.</text>
</comment>